<gene>
    <name evidence="5" type="ORF">CAMP_LOCUS8424</name>
</gene>
<name>A0A9P1IHS3_9PELO</name>
<dbReference type="InterPro" id="IPR000535">
    <property type="entry name" value="MSP_dom"/>
</dbReference>
<dbReference type="InterPro" id="IPR013783">
    <property type="entry name" value="Ig-like_fold"/>
</dbReference>
<comment type="function">
    <text evidence="1">Central component in molecular interactions underlying sperm crawling. Forms an extensive filament system that extends from sperm villipoda, along the leading edge of the pseudopod.</text>
</comment>
<dbReference type="OrthoDB" id="5860817at2759"/>
<dbReference type="Proteomes" id="UP001152747">
    <property type="component" value="Unassembled WGS sequence"/>
</dbReference>
<evidence type="ECO:0000256" key="2">
    <source>
        <dbReference type="SAM" id="MobiDB-lite"/>
    </source>
</evidence>
<evidence type="ECO:0000313" key="5">
    <source>
        <dbReference type="EMBL" id="CAI5445787.1"/>
    </source>
</evidence>
<feature type="domain" description="MSP" evidence="4">
    <location>
        <begin position="170"/>
        <end position="286"/>
    </location>
</feature>
<dbReference type="SUPFAM" id="SSF49354">
    <property type="entry name" value="PapD-like"/>
    <property type="match status" value="1"/>
</dbReference>
<sequence>MIFYISILIFATSLFLVCSKKKKEEVAIIPCPISAYTTLEDSEKPAKTQNSERAIKQKKPGKNKKEKVEEDEKNKTKRENEEKEKTERKIEEEKGKKTEREEKKETEKEKEKEKEVEPTKKDEEDEIKKAKSVVENLKKEIKFEEKLKPDEKVEERAFKTQETQQIDKEDVVEKPKNYITVDKESLEFKLAALEQNAIIVTNNFNKKIMFKIKSSDNKTYSVNPVFGTIDPGKTCEIVVTHCASQTKEAKLVIVNAEFIGDGKDLRAAFQSTKVVGLQYILKLLAK</sequence>
<dbReference type="Gene3D" id="2.60.40.10">
    <property type="entry name" value="Immunoglobulins"/>
    <property type="match status" value="1"/>
</dbReference>
<keyword evidence="6" id="KW-1185">Reference proteome</keyword>
<feature type="region of interest" description="Disordered" evidence="2">
    <location>
        <begin position="40"/>
        <end position="127"/>
    </location>
</feature>
<dbReference type="PANTHER" id="PTHR21515:SF10">
    <property type="entry name" value="MAJOR SPERM PROTEIN"/>
    <property type="match status" value="1"/>
</dbReference>
<evidence type="ECO:0000256" key="1">
    <source>
        <dbReference type="RuleBase" id="RU003425"/>
    </source>
</evidence>
<keyword evidence="1" id="KW-0206">Cytoskeleton</keyword>
<feature type="signal peptide" evidence="3">
    <location>
        <begin position="1"/>
        <end position="19"/>
    </location>
</feature>
<dbReference type="PROSITE" id="PS50202">
    <property type="entry name" value="MSP"/>
    <property type="match status" value="1"/>
</dbReference>
<protein>
    <recommendedName>
        <fullName evidence="1">Major sperm protein</fullName>
    </recommendedName>
</protein>
<keyword evidence="1" id="KW-0963">Cytoplasm</keyword>
<evidence type="ECO:0000259" key="4">
    <source>
        <dbReference type="PROSITE" id="PS50202"/>
    </source>
</evidence>
<keyword evidence="3" id="KW-0732">Signal</keyword>
<feature type="compositionally biased region" description="Basic residues" evidence="2">
    <location>
        <begin position="56"/>
        <end position="65"/>
    </location>
</feature>
<organism evidence="5 6">
    <name type="scientific">Caenorhabditis angaria</name>
    <dbReference type="NCBI Taxonomy" id="860376"/>
    <lineage>
        <taxon>Eukaryota</taxon>
        <taxon>Metazoa</taxon>
        <taxon>Ecdysozoa</taxon>
        <taxon>Nematoda</taxon>
        <taxon>Chromadorea</taxon>
        <taxon>Rhabditida</taxon>
        <taxon>Rhabditina</taxon>
        <taxon>Rhabditomorpha</taxon>
        <taxon>Rhabditoidea</taxon>
        <taxon>Rhabditidae</taxon>
        <taxon>Peloderinae</taxon>
        <taxon>Caenorhabditis</taxon>
    </lineage>
</organism>
<evidence type="ECO:0000313" key="6">
    <source>
        <dbReference type="Proteomes" id="UP001152747"/>
    </source>
</evidence>
<comment type="caution">
    <text evidence="5">The sequence shown here is derived from an EMBL/GenBank/DDBJ whole genome shotgun (WGS) entry which is preliminary data.</text>
</comment>
<dbReference type="AlphaFoldDB" id="A0A9P1IHS3"/>
<accession>A0A9P1IHS3</accession>
<dbReference type="PANTHER" id="PTHR21515">
    <property type="entry name" value="MAJOR SPERM PROTEIN"/>
    <property type="match status" value="1"/>
</dbReference>
<feature type="compositionally biased region" description="Basic and acidic residues" evidence="2">
    <location>
        <begin position="66"/>
        <end position="127"/>
    </location>
</feature>
<feature type="chain" id="PRO_5040304108" description="Major sperm protein" evidence="3">
    <location>
        <begin position="20"/>
        <end position="286"/>
    </location>
</feature>
<proteinExistence type="predicted"/>
<dbReference type="EMBL" id="CANHGI010000003">
    <property type="protein sequence ID" value="CAI5445787.1"/>
    <property type="molecule type" value="Genomic_DNA"/>
</dbReference>
<dbReference type="Pfam" id="PF00635">
    <property type="entry name" value="Motile_Sperm"/>
    <property type="match status" value="1"/>
</dbReference>
<evidence type="ECO:0000256" key="3">
    <source>
        <dbReference type="SAM" id="SignalP"/>
    </source>
</evidence>
<dbReference type="InterPro" id="IPR008962">
    <property type="entry name" value="PapD-like_sf"/>
</dbReference>
<reference evidence="5" key="1">
    <citation type="submission" date="2022-11" db="EMBL/GenBank/DDBJ databases">
        <authorList>
            <person name="Kikuchi T."/>
        </authorList>
    </citation>
    <scope>NUCLEOTIDE SEQUENCE</scope>
    <source>
        <strain evidence="5">PS1010</strain>
    </source>
</reference>